<proteinExistence type="predicted"/>
<name>A0ABQ1UP58_9NOCA</name>
<evidence type="ECO:0000313" key="3">
    <source>
        <dbReference type="EMBL" id="GGF22877.1"/>
    </source>
</evidence>
<organism evidence="3 4">
    <name type="scientific">Williamsia phyllosphaerae</name>
    <dbReference type="NCBI Taxonomy" id="885042"/>
    <lineage>
        <taxon>Bacteria</taxon>
        <taxon>Bacillati</taxon>
        <taxon>Actinomycetota</taxon>
        <taxon>Actinomycetes</taxon>
        <taxon>Mycobacteriales</taxon>
        <taxon>Nocardiaceae</taxon>
        <taxon>Williamsia</taxon>
    </lineage>
</organism>
<evidence type="ECO:0000256" key="1">
    <source>
        <dbReference type="SAM" id="Phobius"/>
    </source>
</evidence>
<keyword evidence="1" id="KW-1133">Transmembrane helix</keyword>
<dbReference type="RefSeq" id="WP_188488963.1">
    <property type="nucleotide sequence ID" value="NZ_BMCS01000001.1"/>
</dbReference>
<feature type="signal peptide" evidence="2">
    <location>
        <begin position="1"/>
        <end position="34"/>
    </location>
</feature>
<accession>A0ABQ1UP58</accession>
<gene>
    <name evidence="3" type="ORF">GCM10007298_18540</name>
</gene>
<comment type="caution">
    <text evidence="3">The sequence shown here is derived from an EMBL/GenBank/DDBJ whole genome shotgun (WGS) entry which is preliminary data.</text>
</comment>
<dbReference type="EMBL" id="BMCS01000001">
    <property type="protein sequence ID" value="GGF22877.1"/>
    <property type="molecule type" value="Genomic_DNA"/>
</dbReference>
<reference evidence="4" key="1">
    <citation type="journal article" date="2019" name="Int. J. Syst. Evol. Microbiol.">
        <title>The Global Catalogue of Microorganisms (GCM) 10K type strain sequencing project: providing services to taxonomists for standard genome sequencing and annotation.</title>
        <authorList>
            <consortium name="The Broad Institute Genomics Platform"/>
            <consortium name="The Broad Institute Genome Sequencing Center for Infectious Disease"/>
            <person name="Wu L."/>
            <person name="Ma J."/>
        </authorList>
    </citation>
    <scope>NUCLEOTIDE SEQUENCE [LARGE SCALE GENOMIC DNA]</scope>
    <source>
        <strain evidence="4">CCM 7855</strain>
    </source>
</reference>
<feature type="chain" id="PRO_5046931542" evidence="2">
    <location>
        <begin position="35"/>
        <end position="129"/>
    </location>
</feature>
<keyword evidence="1" id="KW-0472">Membrane</keyword>
<keyword evidence="1" id="KW-0812">Transmembrane</keyword>
<protein>
    <submittedName>
        <fullName evidence="3">Uncharacterized protein</fullName>
    </submittedName>
</protein>
<evidence type="ECO:0000256" key="2">
    <source>
        <dbReference type="SAM" id="SignalP"/>
    </source>
</evidence>
<sequence length="129" mass="12547">MTASHGSRRWITRTTLVAGICTLGWLGSPGSAAADPYPPLPPIGQVPAIATVPAPGIVDPVAPGFRMNAGTTVIAPGSYPVQARTGAGPTADEPGGDIALAAVAALAGGGVLGIGVIAAAKSGRTRRSS</sequence>
<dbReference type="Proteomes" id="UP000632454">
    <property type="component" value="Unassembled WGS sequence"/>
</dbReference>
<feature type="transmembrane region" description="Helical" evidence="1">
    <location>
        <begin position="98"/>
        <end position="120"/>
    </location>
</feature>
<keyword evidence="2" id="KW-0732">Signal</keyword>
<evidence type="ECO:0000313" key="4">
    <source>
        <dbReference type="Proteomes" id="UP000632454"/>
    </source>
</evidence>
<keyword evidence="4" id="KW-1185">Reference proteome</keyword>